<keyword evidence="3" id="KW-1185">Reference proteome</keyword>
<dbReference type="PANTHER" id="PTHR36757">
    <property type="entry name" value="BNAANNG22500D PROTEIN"/>
    <property type="match status" value="1"/>
</dbReference>
<feature type="compositionally biased region" description="Low complexity" evidence="1">
    <location>
        <begin position="152"/>
        <end position="172"/>
    </location>
</feature>
<evidence type="ECO:0000313" key="3">
    <source>
        <dbReference type="Proteomes" id="UP001154282"/>
    </source>
</evidence>
<feature type="compositionally biased region" description="Basic and acidic residues" evidence="1">
    <location>
        <begin position="103"/>
        <end position="121"/>
    </location>
</feature>
<comment type="caution">
    <text evidence="2">The sequence shown here is derived from an EMBL/GenBank/DDBJ whole genome shotgun (WGS) entry which is preliminary data.</text>
</comment>
<organism evidence="2 3">
    <name type="scientific">Linum tenue</name>
    <dbReference type="NCBI Taxonomy" id="586396"/>
    <lineage>
        <taxon>Eukaryota</taxon>
        <taxon>Viridiplantae</taxon>
        <taxon>Streptophyta</taxon>
        <taxon>Embryophyta</taxon>
        <taxon>Tracheophyta</taxon>
        <taxon>Spermatophyta</taxon>
        <taxon>Magnoliopsida</taxon>
        <taxon>eudicotyledons</taxon>
        <taxon>Gunneridae</taxon>
        <taxon>Pentapetalae</taxon>
        <taxon>rosids</taxon>
        <taxon>fabids</taxon>
        <taxon>Malpighiales</taxon>
        <taxon>Linaceae</taxon>
        <taxon>Linum</taxon>
    </lineage>
</organism>
<sequence>MAIDLCSEPSSAISPRISFSHDFCLSEFDQQQQQQQQHPYRSASPGSSIDFDFCVRKSSFDHDPSSSADELFSDGKILPTAIKTAAAVRPKPSLPPPSPHPKPRIEESSAGKEIDDNHRREEDEESKQQSSSKSFWRFKRSSSVNCSTGYGRSLCPLPLLSRSNSTGSSTASVKRAPFSAVAAGKQHKQQPAAAASSDHRKPPLRKVGHGGYGGSGASAGVRVSPVLNMPSGNLFGLGSIFSGHSKDKSKSKK</sequence>
<dbReference type="Proteomes" id="UP001154282">
    <property type="component" value="Unassembled WGS sequence"/>
</dbReference>
<name>A0AAV0MXK8_9ROSI</name>
<dbReference type="PANTHER" id="PTHR36757:SF1">
    <property type="entry name" value="GENOME ASSEMBLY, CHROMOSOME: A04"/>
    <property type="match status" value="1"/>
</dbReference>
<dbReference type="AlphaFoldDB" id="A0AAV0MXK8"/>
<evidence type="ECO:0000256" key="1">
    <source>
        <dbReference type="SAM" id="MobiDB-lite"/>
    </source>
</evidence>
<proteinExistence type="predicted"/>
<reference evidence="2" key="1">
    <citation type="submission" date="2022-08" db="EMBL/GenBank/DDBJ databases">
        <authorList>
            <person name="Gutierrez-Valencia J."/>
        </authorList>
    </citation>
    <scope>NUCLEOTIDE SEQUENCE</scope>
</reference>
<gene>
    <name evidence="2" type="ORF">LITE_LOCUS30728</name>
</gene>
<protein>
    <submittedName>
        <fullName evidence="2">Uncharacterized protein</fullName>
    </submittedName>
</protein>
<accession>A0AAV0MXK8</accession>
<dbReference type="EMBL" id="CAMGYJ010000007">
    <property type="protein sequence ID" value="CAI0451030.1"/>
    <property type="molecule type" value="Genomic_DNA"/>
</dbReference>
<feature type="region of interest" description="Disordered" evidence="1">
    <location>
        <begin position="83"/>
        <end position="218"/>
    </location>
</feature>
<evidence type="ECO:0000313" key="2">
    <source>
        <dbReference type="EMBL" id="CAI0451030.1"/>
    </source>
</evidence>